<sequence length="129" mass="14981">MYLLDASALINLIKRGCLKPLVNATTLELAIYETLNAVWKEHALLKHIDEETARHLIKLLEKIFRIIILDRIRDLNSVFELACKENTTIYDASYLYHALQNKLTLVTDDEKLLEKARQYINAIRSRDLA</sequence>
<comment type="caution">
    <text evidence="3">The sequence shown here is derived from an EMBL/GenBank/DDBJ whole genome shotgun (WGS) entry which is preliminary data.</text>
</comment>
<evidence type="ECO:0000256" key="1">
    <source>
        <dbReference type="ARBA" id="ARBA00022842"/>
    </source>
</evidence>
<evidence type="ECO:0000259" key="2">
    <source>
        <dbReference type="Pfam" id="PF01850"/>
    </source>
</evidence>
<dbReference type="AlphaFoldDB" id="A0A7J2U0Y6"/>
<feature type="domain" description="PIN" evidence="2">
    <location>
        <begin position="2"/>
        <end position="116"/>
    </location>
</feature>
<dbReference type="InterPro" id="IPR051619">
    <property type="entry name" value="TypeII_TA_RNase_PINc/VapC"/>
</dbReference>
<evidence type="ECO:0000313" key="3">
    <source>
        <dbReference type="EMBL" id="HEM66498.1"/>
    </source>
</evidence>
<dbReference type="InterPro" id="IPR044153">
    <property type="entry name" value="PIN_Pae0151-like"/>
</dbReference>
<name>A0A7J2U0Y6_9CREN</name>
<proteinExistence type="predicted"/>
<dbReference type="CDD" id="cd09873">
    <property type="entry name" value="PIN_Pae0151-like"/>
    <property type="match status" value="1"/>
</dbReference>
<keyword evidence="1" id="KW-0460">Magnesium</keyword>
<protein>
    <submittedName>
        <fullName evidence="3">DNA-binding protein</fullName>
    </submittedName>
</protein>
<dbReference type="PANTHER" id="PTHR35901:SF1">
    <property type="entry name" value="EXONUCLEASE VAPC9"/>
    <property type="match status" value="1"/>
</dbReference>
<dbReference type="SUPFAM" id="SSF88723">
    <property type="entry name" value="PIN domain-like"/>
    <property type="match status" value="1"/>
</dbReference>
<dbReference type="InterPro" id="IPR029060">
    <property type="entry name" value="PIN-like_dom_sf"/>
</dbReference>
<dbReference type="Pfam" id="PF01850">
    <property type="entry name" value="PIN"/>
    <property type="match status" value="1"/>
</dbReference>
<organism evidence="3">
    <name type="scientific">Ignisphaera aggregans</name>
    <dbReference type="NCBI Taxonomy" id="334771"/>
    <lineage>
        <taxon>Archaea</taxon>
        <taxon>Thermoproteota</taxon>
        <taxon>Thermoprotei</taxon>
        <taxon>Desulfurococcales</taxon>
        <taxon>Desulfurococcaceae</taxon>
        <taxon>Ignisphaera</taxon>
    </lineage>
</organism>
<dbReference type="EMBL" id="DSEU01000017">
    <property type="protein sequence ID" value="HEM66498.1"/>
    <property type="molecule type" value="Genomic_DNA"/>
</dbReference>
<keyword evidence="3" id="KW-0238">DNA-binding</keyword>
<dbReference type="PANTHER" id="PTHR35901">
    <property type="entry name" value="RIBONUCLEASE VAPC3"/>
    <property type="match status" value="1"/>
</dbReference>
<reference evidence="3" key="1">
    <citation type="journal article" date="2020" name="mSystems">
        <title>Genome- and Community-Level Interaction Insights into Carbon Utilization and Element Cycling Functions of Hydrothermarchaeota in Hydrothermal Sediment.</title>
        <authorList>
            <person name="Zhou Z."/>
            <person name="Liu Y."/>
            <person name="Xu W."/>
            <person name="Pan J."/>
            <person name="Luo Z.H."/>
            <person name="Li M."/>
        </authorList>
    </citation>
    <scope>NUCLEOTIDE SEQUENCE [LARGE SCALE GENOMIC DNA]</scope>
    <source>
        <strain evidence="3">SpSt-125</strain>
    </source>
</reference>
<dbReference type="Gene3D" id="3.40.50.1010">
    <property type="entry name" value="5'-nuclease"/>
    <property type="match status" value="1"/>
</dbReference>
<accession>A0A7J2U0Y6</accession>
<gene>
    <name evidence="3" type="ORF">ENO26_02850</name>
</gene>
<dbReference type="GO" id="GO:0003677">
    <property type="term" value="F:DNA binding"/>
    <property type="evidence" value="ECO:0007669"/>
    <property type="project" value="UniProtKB-KW"/>
</dbReference>
<dbReference type="InterPro" id="IPR002716">
    <property type="entry name" value="PIN_dom"/>
</dbReference>